<feature type="signal peptide" evidence="2">
    <location>
        <begin position="1"/>
        <end position="24"/>
    </location>
</feature>
<feature type="compositionally biased region" description="Pro residues" evidence="1">
    <location>
        <begin position="414"/>
        <end position="423"/>
    </location>
</feature>
<dbReference type="GeneID" id="37041794"/>
<feature type="region of interest" description="Disordered" evidence="1">
    <location>
        <begin position="397"/>
        <end position="423"/>
    </location>
</feature>
<sequence length="423" mass="47896">MAQGFVHLFFFLLLVLTQTSILQARPTAPDGEDSGGPPHHYHELEYYYHYFVFPSGPSKALPATLAQRKKNQIEDFLSKLKGLSEKKKIERVANFTAYLRKTNPLDVKRVQELQQQDKEQAAKKAKERAKKAKGQPKKAKEQEKKGKAEFSQGSSPFKHQCITIQQDGEQNGPMLADTALRHSGKDHEGASAHHVEGQAQVLPASGSHALRDIEEARPSKDDGKQKFSRIVNDLVDDEKSVELEKKKRKRKDALIEAKHRCELKPDPYGFGRPGAKFRRPNSEFTGFSEAKWLRKTRYEKIARTRKENKLKELGITRPTTLIIKDHKGRRNFVTASGLTRSLPIEAAEKFKEMIEEAVRAYEDDRSDTGFLKRFSTITKAISDKKRLINEELKTLESTAEPLSSQSAGAFQPILQPPSPVLRS</sequence>
<feature type="region of interest" description="Disordered" evidence="1">
    <location>
        <begin position="114"/>
        <end position="155"/>
    </location>
</feature>
<accession>A0A316YX87</accession>
<keyword evidence="2" id="KW-0732">Signal</keyword>
<feature type="compositionally biased region" description="Basic residues" evidence="1">
    <location>
        <begin position="125"/>
        <end position="137"/>
    </location>
</feature>
<keyword evidence="4" id="KW-1185">Reference proteome</keyword>
<evidence type="ECO:0000313" key="4">
    <source>
        <dbReference type="Proteomes" id="UP000245768"/>
    </source>
</evidence>
<dbReference type="EMBL" id="KZ819634">
    <property type="protein sequence ID" value="PWN93666.1"/>
    <property type="molecule type" value="Genomic_DNA"/>
</dbReference>
<feature type="chain" id="PRO_5016341736" evidence="2">
    <location>
        <begin position="25"/>
        <end position="423"/>
    </location>
</feature>
<dbReference type="RefSeq" id="XP_025380864.1">
    <property type="nucleotide sequence ID" value="XM_025519878.1"/>
</dbReference>
<feature type="compositionally biased region" description="Basic and acidic residues" evidence="1">
    <location>
        <begin position="138"/>
        <end position="148"/>
    </location>
</feature>
<feature type="compositionally biased region" description="Polar residues" evidence="1">
    <location>
        <begin position="397"/>
        <end position="408"/>
    </location>
</feature>
<gene>
    <name evidence="3" type="ORF">FA10DRAFT_257913</name>
</gene>
<protein>
    <submittedName>
        <fullName evidence="3">Uncharacterized protein</fullName>
    </submittedName>
</protein>
<evidence type="ECO:0000256" key="1">
    <source>
        <dbReference type="SAM" id="MobiDB-lite"/>
    </source>
</evidence>
<evidence type="ECO:0000313" key="3">
    <source>
        <dbReference type="EMBL" id="PWN93666.1"/>
    </source>
</evidence>
<dbReference type="Proteomes" id="UP000245768">
    <property type="component" value="Unassembled WGS sequence"/>
</dbReference>
<organism evidence="3 4">
    <name type="scientific">Acaromyces ingoldii</name>
    <dbReference type="NCBI Taxonomy" id="215250"/>
    <lineage>
        <taxon>Eukaryota</taxon>
        <taxon>Fungi</taxon>
        <taxon>Dikarya</taxon>
        <taxon>Basidiomycota</taxon>
        <taxon>Ustilaginomycotina</taxon>
        <taxon>Exobasidiomycetes</taxon>
        <taxon>Exobasidiales</taxon>
        <taxon>Cryptobasidiaceae</taxon>
        <taxon>Acaromyces</taxon>
    </lineage>
</organism>
<name>A0A316YX87_9BASI</name>
<proteinExistence type="predicted"/>
<evidence type="ECO:0000256" key="2">
    <source>
        <dbReference type="SAM" id="SignalP"/>
    </source>
</evidence>
<dbReference type="InParanoid" id="A0A316YX87"/>
<dbReference type="AlphaFoldDB" id="A0A316YX87"/>
<reference evidence="3 4" key="1">
    <citation type="journal article" date="2018" name="Mol. Biol. Evol.">
        <title>Broad Genomic Sampling Reveals a Smut Pathogenic Ancestry of the Fungal Clade Ustilaginomycotina.</title>
        <authorList>
            <person name="Kijpornyongpan T."/>
            <person name="Mondo S.J."/>
            <person name="Barry K."/>
            <person name="Sandor L."/>
            <person name="Lee J."/>
            <person name="Lipzen A."/>
            <person name="Pangilinan J."/>
            <person name="LaButti K."/>
            <person name="Hainaut M."/>
            <person name="Henrissat B."/>
            <person name="Grigoriev I.V."/>
            <person name="Spatafora J.W."/>
            <person name="Aime M.C."/>
        </authorList>
    </citation>
    <scope>NUCLEOTIDE SEQUENCE [LARGE SCALE GENOMIC DNA]</scope>
    <source>
        <strain evidence="3 4">MCA 4198</strain>
    </source>
</reference>
<feature type="compositionally biased region" description="Basic and acidic residues" evidence="1">
    <location>
        <begin position="114"/>
        <end position="124"/>
    </location>
</feature>